<keyword evidence="1" id="KW-1133">Transmembrane helix</keyword>
<dbReference type="Proteomes" id="UP000515211">
    <property type="component" value="Chromosome 6"/>
</dbReference>
<proteinExistence type="predicted"/>
<dbReference type="KEGG" id="adu:107495090"/>
<keyword evidence="1" id="KW-0812">Transmembrane</keyword>
<dbReference type="PANTHER" id="PTHR37744:SF1">
    <property type="entry name" value="STAR LIPID TRANSFER-LIKE PROTEIN"/>
    <property type="match status" value="1"/>
</dbReference>
<reference evidence="2" key="1">
    <citation type="journal article" date="2016" name="Nat. Genet.">
        <title>The genome sequences of Arachis duranensis and Arachis ipaensis, the diploid ancestors of cultivated peanut.</title>
        <authorList>
            <person name="Bertioli D.J."/>
            <person name="Cannon S.B."/>
            <person name="Froenicke L."/>
            <person name="Huang G."/>
            <person name="Farmer A.D."/>
            <person name="Cannon E.K."/>
            <person name="Liu X."/>
            <person name="Gao D."/>
            <person name="Clevenger J."/>
            <person name="Dash S."/>
            <person name="Ren L."/>
            <person name="Moretzsohn M.C."/>
            <person name="Shirasawa K."/>
            <person name="Huang W."/>
            <person name="Vidigal B."/>
            <person name="Abernathy B."/>
            <person name="Chu Y."/>
            <person name="Niederhuth C.E."/>
            <person name="Umale P."/>
            <person name="Araujo A.C."/>
            <person name="Kozik A."/>
            <person name="Kim K.D."/>
            <person name="Burow M.D."/>
            <person name="Varshney R.K."/>
            <person name="Wang X."/>
            <person name="Zhang X."/>
            <person name="Barkley N."/>
            <person name="Guimaraes P.M."/>
            <person name="Isobe S."/>
            <person name="Guo B."/>
            <person name="Liao B."/>
            <person name="Stalker H.T."/>
            <person name="Schmitz R.J."/>
            <person name="Scheffler B.E."/>
            <person name="Leal-Bertioli S.C."/>
            <person name="Xun X."/>
            <person name="Jackson S.A."/>
            <person name="Michelmore R."/>
            <person name="Ozias-Akins P."/>
        </authorList>
    </citation>
    <scope>NUCLEOTIDE SEQUENCE [LARGE SCALE GENOMIC DNA]</scope>
    <source>
        <strain evidence="2">cv. V14167</strain>
    </source>
</reference>
<dbReference type="AlphaFoldDB" id="A0A6P4DPB6"/>
<keyword evidence="2" id="KW-1185">Reference proteome</keyword>
<accession>A0A6P4DPB6</accession>
<reference evidence="3" key="2">
    <citation type="submission" date="2025-08" db="UniProtKB">
        <authorList>
            <consortium name="RefSeq"/>
        </authorList>
    </citation>
    <scope>IDENTIFICATION</scope>
    <source>
        <tissue evidence="3">Whole plant</tissue>
    </source>
</reference>
<dbReference type="OrthoDB" id="1905234at2759"/>
<evidence type="ECO:0000313" key="3">
    <source>
        <dbReference type="RefSeq" id="XP_015971647.1"/>
    </source>
</evidence>
<dbReference type="RefSeq" id="XP_015971647.1">
    <property type="nucleotide sequence ID" value="XM_016116161.3"/>
</dbReference>
<name>A0A6P4DPB6_ARADU</name>
<organism evidence="2 3">
    <name type="scientific">Arachis duranensis</name>
    <name type="common">Wild peanut</name>
    <dbReference type="NCBI Taxonomy" id="130453"/>
    <lineage>
        <taxon>Eukaryota</taxon>
        <taxon>Viridiplantae</taxon>
        <taxon>Streptophyta</taxon>
        <taxon>Embryophyta</taxon>
        <taxon>Tracheophyta</taxon>
        <taxon>Spermatophyta</taxon>
        <taxon>Magnoliopsida</taxon>
        <taxon>eudicotyledons</taxon>
        <taxon>Gunneridae</taxon>
        <taxon>Pentapetalae</taxon>
        <taxon>rosids</taxon>
        <taxon>fabids</taxon>
        <taxon>Fabales</taxon>
        <taxon>Fabaceae</taxon>
        <taxon>Papilionoideae</taxon>
        <taxon>50 kb inversion clade</taxon>
        <taxon>dalbergioids sensu lato</taxon>
        <taxon>Dalbergieae</taxon>
        <taxon>Pterocarpus clade</taxon>
        <taxon>Arachis</taxon>
    </lineage>
</organism>
<sequence>MENIGSGVEWTQWLWGAATAAQLGWGLRSYTQGFTGDSRFMPVKAFAVASLFVGSAASASVLILRSNGIHKVDDLIEAGANLRAKLGLPPRKQDNMFIWLGIWMIHDKRLSHEIQQLVG</sequence>
<dbReference type="GeneID" id="107495090"/>
<evidence type="ECO:0000256" key="1">
    <source>
        <dbReference type="SAM" id="Phobius"/>
    </source>
</evidence>
<keyword evidence="1" id="KW-0472">Membrane</keyword>
<gene>
    <name evidence="3" type="primary">LOC107495090</name>
</gene>
<evidence type="ECO:0000313" key="2">
    <source>
        <dbReference type="Proteomes" id="UP000515211"/>
    </source>
</evidence>
<dbReference type="PANTHER" id="PTHR37744">
    <property type="entry name" value="STAR LIPID TRANSFER-LIKE PROTEIN"/>
    <property type="match status" value="1"/>
</dbReference>
<feature type="transmembrane region" description="Helical" evidence="1">
    <location>
        <begin position="45"/>
        <end position="64"/>
    </location>
</feature>
<protein>
    <submittedName>
        <fullName evidence="3">Uncharacterized protein LOC107495090 isoform X1</fullName>
    </submittedName>
</protein>